<name>A0A6N2KRE6_SALVM</name>
<protein>
    <submittedName>
        <fullName evidence="1">Uncharacterized protein</fullName>
    </submittedName>
</protein>
<gene>
    <name evidence="1" type="ORF">SVIM_LOCUS127175</name>
</gene>
<dbReference type="InterPro" id="IPR032675">
    <property type="entry name" value="LRR_dom_sf"/>
</dbReference>
<dbReference type="AlphaFoldDB" id="A0A6N2KRE6"/>
<organism evidence="1">
    <name type="scientific">Salix viminalis</name>
    <name type="common">Common osier</name>
    <name type="synonym">Basket willow</name>
    <dbReference type="NCBI Taxonomy" id="40686"/>
    <lineage>
        <taxon>Eukaryota</taxon>
        <taxon>Viridiplantae</taxon>
        <taxon>Streptophyta</taxon>
        <taxon>Embryophyta</taxon>
        <taxon>Tracheophyta</taxon>
        <taxon>Spermatophyta</taxon>
        <taxon>Magnoliopsida</taxon>
        <taxon>eudicotyledons</taxon>
        <taxon>Gunneridae</taxon>
        <taxon>Pentapetalae</taxon>
        <taxon>rosids</taxon>
        <taxon>fabids</taxon>
        <taxon>Malpighiales</taxon>
        <taxon>Salicaceae</taxon>
        <taxon>Saliceae</taxon>
        <taxon>Salix</taxon>
    </lineage>
</organism>
<dbReference type="Gene3D" id="3.80.10.10">
    <property type="entry name" value="Ribonuclease Inhibitor"/>
    <property type="match status" value="1"/>
</dbReference>
<accession>A0A6N2KRE6</accession>
<evidence type="ECO:0000313" key="1">
    <source>
        <dbReference type="EMBL" id="VFU31157.1"/>
    </source>
</evidence>
<sequence length="142" mass="15768">MPMTLCSTEIVEESTFRKRKLPEDEIEMSNGKEDIDFGLTLSVYYLYSAASVIVVGSEVAALNMPSSRGILLIQSLLLWVLHKFPIFTFAEKQFSGTAPCIIDEAEILGTLDLGENAFTGPIPSWIGEKFSVQILNIHSYEC</sequence>
<dbReference type="EMBL" id="CAADRP010000669">
    <property type="protein sequence ID" value="VFU31157.1"/>
    <property type="molecule type" value="Genomic_DNA"/>
</dbReference>
<reference evidence="1" key="1">
    <citation type="submission" date="2019-03" db="EMBL/GenBank/DDBJ databases">
        <authorList>
            <person name="Mank J."/>
            <person name="Almeida P."/>
        </authorList>
    </citation>
    <scope>NUCLEOTIDE SEQUENCE</scope>
    <source>
        <strain evidence="1">78183</strain>
    </source>
</reference>
<proteinExistence type="predicted"/>